<feature type="region of interest" description="Disordered" evidence="1">
    <location>
        <begin position="85"/>
        <end position="123"/>
    </location>
</feature>
<proteinExistence type="predicted"/>
<dbReference type="EMBL" id="JAAGOH010000018">
    <property type="protein sequence ID" value="NDY92473.1"/>
    <property type="molecule type" value="Genomic_DNA"/>
</dbReference>
<name>A0A7C9PHZ8_9BURK</name>
<evidence type="ECO:0000256" key="1">
    <source>
        <dbReference type="SAM" id="MobiDB-lite"/>
    </source>
</evidence>
<feature type="compositionally biased region" description="Pro residues" evidence="1">
    <location>
        <begin position="95"/>
        <end position="115"/>
    </location>
</feature>
<keyword evidence="4" id="KW-1185">Reference proteome</keyword>
<feature type="compositionally biased region" description="Low complexity" evidence="1">
    <location>
        <begin position="85"/>
        <end position="94"/>
    </location>
</feature>
<dbReference type="AlphaFoldDB" id="A0A7C9PHZ8"/>
<dbReference type="InterPro" id="IPR029058">
    <property type="entry name" value="AB_hydrolase_fold"/>
</dbReference>
<evidence type="ECO:0000313" key="4">
    <source>
        <dbReference type="Proteomes" id="UP000484255"/>
    </source>
</evidence>
<accession>A0A7C9PHZ8</accession>
<reference evidence="3 4" key="1">
    <citation type="submission" date="2020-02" db="EMBL/GenBank/DDBJ databases">
        <title>Ideonella bacterium strain TBM-1.</title>
        <authorList>
            <person name="Chen W.-M."/>
        </authorList>
    </citation>
    <scope>NUCLEOTIDE SEQUENCE [LARGE SCALE GENOMIC DNA]</scope>
    <source>
        <strain evidence="3 4">TBM-1</strain>
    </source>
</reference>
<dbReference type="Proteomes" id="UP000484255">
    <property type="component" value="Unassembled WGS sequence"/>
</dbReference>
<evidence type="ECO:0000313" key="3">
    <source>
        <dbReference type="EMBL" id="NDY92473.1"/>
    </source>
</evidence>
<organism evidence="3 4">
    <name type="scientific">Ideonella livida</name>
    <dbReference type="NCBI Taxonomy" id="2707176"/>
    <lineage>
        <taxon>Bacteria</taxon>
        <taxon>Pseudomonadati</taxon>
        <taxon>Pseudomonadota</taxon>
        <taxon>Betaproteobacteria</taxon>
        <taxon>Burkholderiales</taxon>
        <taxon>Sphaerotilaceae</taxon>
        <taxon>Ideonella</taxon>
    </lineage>
</organism>
<sequence>MSAPELQLRFDASRFTPMTVQVNGLALAVRAYEGLPTVTRPVEPAYQVLNLYIPEAYFQGGAVGRYTAQTAPIFLPNAVGGYLPARPGTPAGRSGPPPGAASAPGGPPTGGPPGAGPGGNGPSTIAQALAHGYVVASPGVRGRTLRATDGTWTGKAPAALVDLKAAVRWLHFNAGRLPGGRADRIVSNGTSAGGALSALLGASGGSMARQAELQAAVQAELQALGAAPAPDPIFAVSAYCPITHLAHADEAYEWQFQGVHDYRRIDITMLDHAVQRREVPGTLSPAQQALSAELAAAFPAHVNGLGLKDEAGRPLTLAADGSGPLRDAVVAQVLASAQRALATGQSLAGRTWLTVEGGRVTGLDWEAYRRALGRLKVTPAFDDVALGSGENQLFGDARTDKRHFTAWALARSTVPGATAADAATVDRMDAVVQLLRSDAGSVPAPHWRIRHGTQDKDTALAVPVLLAAAARHRGLSVDLALSWDRPHSGDYDLPELFDWIDRTVAAAR</sequence>
<dbReference type="Pfam" id="PF20434">
    <property type="entry name" value="BD-FAE"/>
    <property type="match status" value="1"/>
</dbReference>
<dbReference type="InterPro" id="IPR048124">
    <property type="entry name" value="Tannase_B"/>
</dbReference>
<dbReference type="GO" id="GO:0016787">
    <property type="term" value="F:hydrolase activity"/>
    <property type="evidence" value="ECO:0007669"/>
    <property type="project" value="UniProtKB-KW"/>
</dbReference>
<evidence type="ECO:0000259" key="2">
    <source>
        <dbReference type="Pfam" id="PF20434"/>
    </source>
</evidence>
<dbReference type="Gene3D" id="3.40.50.1820">
    <property type="entry name" value="alpha/beta hydrolase"/>
    <property type="match status" value="1"/>
</dbReference>
<protein>
    <submittedName>
        <fullName evidence="3">Alpha/beta hydrolase</fullName>
    </submittedName>
</protein>
<dbReference type="SUPFAM" id="SSF53474">
    <property type="entry name" value="alpha/beta-Hydrolases"/>
    <property type="match status" value="1"/>
</dbReference>
<feature type="domain" description="BD-FAE-like" evidence="2">
    <location>
        <begin position="123"/>
        <end position="208"/>
    </location>
</feature>
<gene>
    <name evidence="3" type="ORF">G3A44_14895</name>
</gene>
<comment type="caution">
    <text evidence="3">The sequence shown here is derived from an EMBL/GenBank/DDBJ whole genome shotgun (WGS) entry which is preliminary data.</text>
</comment>
<keyword evidence="3" id="KW-0378">Hydrolase</keyword>
<dbReference type="InterPro" id="IPR049492">
    <property type="entry name" value="BD-FAE-like_dom"/>
</dbReference>
<dbReference type="NCBIfam" id="NF041556">
    <property type="entry name" value="tannase_B"/>
    <property type="match status" value="1"/>
</dbReference>